<accession>A0ACC1BN01</accession>
<evidence type="ECO:0000313" key="2">
    <source>
        <dbReference type="Proteomes" id="UP001164250"/>
    </source>
</evidence>
<dbReference type="Proteomes" id="UP001164250">
    <property type="component" value="Chromosome 4"/>
</dbReference>
<proteinExistence type="predicted"/>
<comment type="caution">
    <text evidence="1">The sequence shown here is derived from an EMBL/GenBank/DDBJ whole genome shotgun (WGS) entry which is preliminary data.</text>
</comment>
<keyword evidence="2" id="KW-1185">Reference proteome</keyword>
<protein>
    <submittedName>
        <fullName evidence="1">Uncharacterized protein</fullName>
    </submittedName>
</protein>
<reference evidence="2" key="1">
    <citation type="journal article" date="2023" name="G3 (Bethesda)">
        <title>Genome assembly and association tests identify interacting loci associated with vigor, precocity, and sex in interspecific pistachio rootstocks.</title>
        <authorList>
            <person name="Palmer W."/>
            <person name="Jacygrad E."/>
            <person name="Sagayaradj S."/>
            <person name="Cavanaugh K."/>
            <person name="Han R."/>
            <person name="Bertier L."/>
            <person name="Beede B."/>
            <person name="Kafkas S."/>
            <person name="Golino D."/>
            <person name="Preece J."/>
            <person name="Michelmore R."/>
        </authorList>
    </citation>
    <scope>NUCLEOTIDE SEQUENCE [LARGE SCALE GENOMIC DNA]</scope>
</reference>
<dbReference type="EMBL" id="CM047900">
    <property type="protein sequence ID" value="KAJ0100204.1"/>
    <property type="molecule type" value="Genomic_DNA"/>
</dbReference>
<organism evidence="1 2">
    <name type="scientific">Pistacia atlantica</name>
    <dbReference type="NCBI Taxonomy" id="434234"/>
    <lineage>
        <taxon>Eukaryota</taxon>
        <taxon>Viridiplantae</taxon>
        <taxon>Streptophyta</taxon>
        <taxon>Embryophyta</taxon>
        <taxon>Tracheophyta</taxon>
        <taxon>Spermatophyta</taxon>
        <taxon>Magnoliopsida</taxon>
        <taxon>eudicotyledons</taxon>
        <taxon>Gunneridae</taxon>
        <taxon>Pentapetalae</taxon>
        <taxon>rosids</taxon>
        <taxon>malvids</taxon>
        <taxon>Sapindales</taxon>
        <taxon>Anacardiaceae</taxon>
        <taxon>Pistacia</taxon>
    </lineage>
</organism>
<name>A0ACC1BN01_9ROSI</name>
<gene>
    <name evidence="1" type="ORF">Patl1_21597</name>
</gene>
<sequence length="559" mass="61530">MQCIAAKTDDEDLAALNSLKDTWDNIPPRWMGSDPCGDNWEGIGCNNPRVISIILTSMGVAGTLSTDITILSELQILDLSYNKDLRGSLPSSIGDLKNLTSLILVGCSFSGQIPDSIGSLQQLVFLRINSNNFSGQIPPSIGRLSKLYWLDLADNQLTGPIPVSDEISSGLDMLVQTKHFHLEHNLLSGTIPNKLFSSNMELIHVFFEDNKLTGIIPSTLGLVLTLRVVRFDRNILSGSVPSNLDDLARVKTLFLSNNNLTGLMPDLTGMNLLSYLDLSNNTFNASDVPSWFSTLQSLNTLMMENTQLQGVVPSDLFSLSRLQTLYSSQLQLVDLQNNFITDFTERGAPDNVDFIYYVYLEAFLMQSFNLNQLPVDSVSLHNPRKNSLEYLEQPHLQGSEIFGPYVFIAHPYQNFSESNNSESSKPTSIGIIIGAAVGGFVILILLLVAGAYAYHRKRSAEIANQQNPSVHLEMNRSNGGIPDLKEARRFSFQELSECTNNFSEANIIGSGGFEKFVDVAMRCVEESGDARPTMNEVVKKIEKILLPADQNSNAGSPSS</sequence>
<evidence type="ECO:0000313" key="1">
    <source>
        <dbReference type="EMBL" id="KAJ0100204.1"/>
    </source>
</evidence>